<evidence type="ECO:0000259" key="1">
    <source>
        <dbReference type="Pfam" id="PF10543"/>
    </source>
</evidence>
<organism evidence="2 3">
    <name type="scientific">Arsenophonus nasoniae</name>
    <name type="common">son-killer infecting Nasonia vitripennis</name>
    <dbReference type="NCBI Taxonomy" id="638"/>
    <lineage>
        <taxon>Bacteria</taxon>
        <taxon>Pseudomonadati</taxon>
        <taxon>Pseudomonadota</taxon>
        <taxon>Gammaproteobacteria</taxon>
        <taxon>Enterobacterales</taxon>
        <taxon>Morganellaceae</taxon>
        <taxon>Arsenophonus</taxon>
    </lineage>
</organism>
<dbReference type="AlphaFoldDB" id="A0AA95GSV1"/>
<name>A0AA95GSV1_9GAMM</name>
<feature type="domain" description="KilA-N DNA-binding" evidence="1">
    <location>
        <begin position="14"/>
        <end position="93"/>
    </location>
</feature>
<dbReference type="RefSeq" id="WP_280624198.1">
    <property type="nucleotide sequence ID" value="NZ_CP123504.1"/>
</dbReference>
<accession>A0AA95GSV1</accession>
<sequence length="200" mass="23202">MRNFVAIHNRAMPVVEYQGKRVVTFAMIDKAHDRPRGTAGRYFRRHRQRFIENRHFFELSSGLIVRNMLLDLFPKKSPKGVLITEMGYLLLVKPFQDDLAWEVQEELVNIYFRRNTLGELRHVEIPSLEELSQMKPEEAQHLVAKAEKDSYLGHGKPGSAAMTLRRRELKRIRPAIKTVIELSQLSICDLGDFTKGVHHA</sequence>
<evidence type="ECO:0000313" key="3">
    <source>
        <dbReference type="Proteomes" id="UP001177595"/>
    </source>
</evidence>
<dbReference type="Proteomes" id="UP001177595">
    <property type="component" value="Chromosome"/>
</dbReference>
<dbReference type="InterPro" id="IPR018873">
    <property type="entry name" value="KilA-N_DNA-bd_domain"/>
</dbReference>
<reference evidence="2" key="1">
    <citation type="submission" date="2023-04" db="EMBL/GenBank/DDBJ databases">
        <title>Genome dynamics across the evolutionary transition to endosymbiosis.</title>
        <authorList>
            <person name="Siozios S."/>
            <person name="Nadal-Jimenez P."/>
            <person name="Azagi T."/>
            <person name="Sprong H."/>
            <person name="Frost C.L."/>
            <person name="Parratt S.R."/>
            <person name="Taylor G."/>
            <person name="Brettell L."/>
            <person name="Lew K.C."/>
            <person name="Croft L."/>
            <person name="King K.C."/>
            <person name="Brockhurst M.A."/>
            <person name="Hypsa V."/>
            <person name="Novakova E."/>
            <person name="Darby A.C."/>
            <person name="Hurst G.D.D."/>
        </authorList>
    </citation>
    <scope>NUCLEOTIDE SEQUENCE</scope>
    <source>
        <strain evidence="2">APv</strain>
    </source>
</reference>
<dbReference type="Pfam" id="PF10543">
    <property type="entry name" value="ORF6N"/>
    <property type="match status" value="1"/>
</dbReference>
<proteinExistence type="predicted"/>
<gene>
    <name evidence="2" type="ORF">QE210_12240</name>
</gene>
<evidence type="ECO:0000313" key="2">
    <source>
        <dbReference type="EMBL" id="WGM00625.1"/>
    </source>
</evidence>
<dbReference type="EMBL" id="CP123504">
    <property type="protein sequence ID" value="WGM00625.1"/>
    <property type="molecule type" value="Genomic_DNA"/>
</dbReference>
<protein>
    <submittedName>
        <fullName evidence="2">ORF6N domain-containing protein</fullName>
    </submittedName>
</protein>